<feature type="domain" description="N-acetyltransferase" evidence="1">
    <location>
        <begin position="71"/>
        <end position="212"/>
    </location>
</feature>
<comment type="caution">
    <text evidence="2">The sequence shown here is derived from an EMBL/GenBank/DDBJ whole genome shotgun (WGS) entry which is preliminary data.</text>
</comment>
<evidence type="ECO:0000313" key="3">
    <source>
        <dbReference type="Proteomes" id="UP000319483"/>
    </source>
</evidence>
<dbReference type="GO" id="GO:0016747">
    <property type="term" value="F:acyltransferase activity, transferring groups other than amino-acyl groups"/>
    <property type="evidence" value="ECO:0007669"/>
    <property type="project" value="InterPro"/>
</dbReference>
<name>A0A556SWP1_9GAMM</name>
<dbReference type="Gene3D" id="3.40.630.30">
    <property type="match status" value="1"/>
</dbReference>
<dbReference type="SUPFAM" id="SSF55729">
    <property type="entry name" value="Acyl-CoA N-acyltransferases (Nat)"/>
    <property type="match status" value="1"/>
</dbReference>
<dbReference type="InterPro" id="IPR016181">
    <property type="entry name" value="Acyl_CoA_acyltransferase"/>
</dbReference>
<dbReference type="AlphaFoldDB" id="A0A556SWP1"/>
<dbReference type="PANTHER" id="PTHR43451:SF1">
    <property type="entry name" value="ACETYLTRANSFERASE"/>
    <property type="match status" value="1"/>
</dbReference>
<protein>
    <submittedName>
        <fullName evidence="2">GNAT family N-acetyltransferase</fullName>
    </submittedName>
</protein>
<dbReference type="CDD" id="cd04301">
    <property type="entry name" value="NAT_SF"/>
    <property type="match status" value="1"/>
</dbReference>
<proteinExistence type="predicted"/>
<accession>A0A556SWP1</accession>
<dbReference type="InterPro" id="IPR000182">
    <property type="entry name" value="GNAT_dom"/>
</dbReference>
<gene>
    <name evidence="2" type="ORF">FPQ15_01555</name>
</gene>
<sequence>MNRRSYTTEFKRDAAALVVEQGYSTTEASLVNVGDNEVQSLARANHNENRKQFEYSASKIEVKPYSSLYASEICDLFHSTIHAIDTDIYSKAEQEAWCPTPPDYQMWLKRLDNTHPWMAIFGSRLAGFIELKDDGYIDCFYVHPDFQKRGIARKLYDHVLDLAHQKKLSQLSVDASKVAMPIFKKWGFKIKRTNKIYRKNQVLINYHMYKLL</sequence>
<dbReference type="Pfam" id="PF13673">
    <property type="entry name" value="Acetyltransf_10"/>
    <property type="match status" value="1"/>
</dbReference>
<dbReference type="PANTHER" id="PTHR43451">
    <property type="entry name" value="ACETYLTRANSFERASE (GNAT) FAMILY PROTEIN"/>
    <property type="match status" value="1"/>
</dbReference>
<dbReference type="InterPro" id="IPR052564">
    <property type="entry name" value="N-acetyltrans/Recomb-assoc"/>
</dbReference>
<dbReference type="RefSeq" id="WP_144091284.1">
    <property type="nucleotide sequence ID" value="NZ_VMHM01000002.1"/>
</dbReference>
<evidence type="ECO:0000259" key="1">
    <source>
        <dbReference type="PROSITE" id="PS51186"/>
    </source>
</evidence>
<keyword evidence="2" id="KW-0808">Transferase</keyword>
<dbReference type="EMBL" id="VMHM01000002">
    <property type="protein sequence ID" value="TSK05513.1"/>
    <property type="molecule type" value="Genomic_DNA"/>
</dbReference>
<evidence type="ECO:0000313" key="2">
    <source>
        <dbReference type="EMBL" id="TSK05513.1"/>
    </source>
</evidence>
<dbReference type="PROSITE" id="PS51186">
    <property type="entry name" value="GNAT"/>
    <property type="match status" value="1"/>
</dbReference>
<organism evidence="2 3">
    <name type="scientific">Gilliamella apicola</name>
    <dbReference type="NCBI Taxonomy" id="1196095"/>
    <lineage>
        <taxon>Bacteria</taxon>
        <taxon>Pseudomonadati</taxon>
        <taxon>Pseudomonadota</taxon>
        <taxon>Gammaproteobacteria</taxon>
        <taxon>Orbales</taxon>
        <taxon>Orbaceae</taxon>
        <taxon>Gilliamella</taxon>
    </lineage>
</organism>
<dbReference type="Proteomes" id="UP000319483">
    <property type="component" value="Unassembled WGS sequence"/>
</dbReference>
<reference evidence="2 3" key="1">
    <citation type="submission" date="2019-07" db="EMBL/GenBank/DDBJ databases">
        <title>Gilliamella genomes.</title>
        <authorList>
            <person name="Zheng H."/>
        </authorList>
    </citation>
    <scope>NUCLEOTIDE SEQUENCE [LARGE SCALE GENOMIC DNA]</scope>
    <source>
        <strain evidence="2 3">W8127</strain>
    </source>
</reference>